<name>A0ABT1PU67_9ACTN</name>
<evidence type="ECO:0008006" key="4">
    <source>
        <dbReference type="Google" id="ProtNLM"/>
    </source>
</evidence>
<dbReference type="EMBL" id="JANFNG010000007">
    <property type="protein sequence ID" value="MCQ4081227.1"/>
    <property type="molecule type" value="Genomic_DNA"/>
</dbReference>
<keyword evidence="1" id="KW-1133">Transmembrane helix</keyword>
<comment type="caution">
    <text evidence="2">The sequence shown here is derived from an EMBL/GenBank/DDBJ whole genome shotgun (WGS) entry which is preliminary data.</text>
</comment>
<dbReference type="Proteomes" id="UP001057702">
    <property type="component" value="Unassembled WGS sequence"/>
</dbReference>
<proteinExistence type="predicted"/>
<evidence type="ECO:0000256" key="1">
    <source>
        <dbReference type="SAM" id="Phobius"/>
    </source>
</evidence>
<feature type="transmembrane region" description="Helical" evidence="1">
    <location>
        <begin position="28"/>
        <end position="50"/>
    </location>
</feature>
<reference evidence="2" key="1">
    <citation type="submission" date="2022-06" db="EMBL/GenBank/DDBJ databases">
        <title>Draft genome sequence of Streptomyces sp. RB6PN25 isolated from peat swamp forest in Thailand.</title>
        <authorList>
            <person name="Duangmal K."/>
            <person name="Klaysubun C."/>
        </authorList>
    </citation>
    <scope>NUCLEOTIDE SEQUENCE</scope>
    <source>
        <strain evidence="2">RB6PN25</strain>
    </source>
</reference>
<evidence type="ECO:0000313" key="2">
    <source>
        <dbReference type="EMBL" id="MCQ4081227.1"/>
    </source>
</evidence>
<dbReference type="RefSeq" id="WP_255920143.1">
    <property type="nucleotide sequence ID" value="NZ_JANFNG010000007.1"/>
</dbReference>
<keyword evidence="1" id="KW-0812">Transmembrane</keyword>
<gene>
    <name evidence="2" type="ORF">NGB36_11605</name>
</gene>
<organism evidence="2 3">
    <name type="scientific">Streptomyces humicola</name>
    <dbReference type="NCBI Taxonomy" id="2953240"/>
    <lineage>
        <taxon>Bacteria</taxon>
        <taxon>Bacillati</taxon>
        <taxon>Actinomycetota</taxon>
        <taxon>Actinomycetes</taxon>
        <taxon>Kitasatosporales</taxon>
        <taxon>Streptomycetaceae</taxon>
        <taxon>Streptomyces</taxon>
    </lineage>
</organism>
<keyword evidence="3" id="KW-1185">Reference proteome</keyword>
<keyword evidence="1" id="KW-0472">Membrane</keyword>
<accession>A0ABT1PU67</accession>
<evidence type="ECO:0000313" key="3">
    <source>
        <dbReference type="Proteomes" id="UP001057702"/>
    </source>
</evidence>
<feature type="transmembrane region" description="Helical" evidence="1">
    <location>
        <begin position="62"/>
        <end position="81"/>
    </location>
</feature>
<protein>
    <recommendedName>
        <fullName evidence="4">Integral membrane protein</fullName>
    </recommendedName>
</protein>
<sequence>MGRPTDRTFPLRGELHRRETGQIAVDRWWAVGARWAVYGAVVFLGLTTLFDWGSGGLTGLRIGLWATLGAMVFAVALPPRVTAGEGWLAVRTFVRTNQVRTDALVEVRRSGAIAMRLVLTDAYGGCVEVDPRILIDNPLLWHLLDAGARRSIERGTLLSGSAVLKELDERISGEAARAVFTASGMR</sequence>